<dbReference type="Proteomes" id="UP000002280">
    <property type="component" value="Chromosome 7"/>
</dbReference>
<sequence length="705" mass="81406">MNKKTSSFLQNLRHLNRNICPLSSTNIVRTMKVDPLGLHKLKITYQNSILKNVLFIDSLQKAQLSVRFFCQGVLAFHLEDNKIQKRRLSTLTSISFGKFLYPRRLSFNSQCFLVSDTTPQLTTAGLEKIMASTEHDLLQKEKKSLFFAKYRHLIQECNSMSDLLDLFSKCSGFSSCSYFIAMWKIAKNMSEDQKRFERQLLCEHPAFNNFCDQVLKEAKIVNLQRLMFTLYAVIKIGIPQNTYLVQFLLRIVQERINECDELGISVLSRTLEAMEASKNVDALRAGLRLLVDKHIWRLEHILTLQSIMKCIGKDAPYPLKKKLEIRALNELNKFSPVNSQHMFGALAAMNHRSFSLLNECSKTVAAHIHGCPFWMLMNILQSCRDLQYQNFDLFTAIADYIITTFAMWKIKQVLGILFFFESLKFRHIGLMNLFLKRVLDESQSLNQKEILCILHIYSSLNHFHECQDQQFLEVITSALNTYLPKISSLNLLRAVYSFCILKHFPQDPFNHLLQDNIINELLLPGNKNEMVESMLHQVNACLELENTTDLHSKTLTLKKCSPTPFHSNVEVENVLLALLENKRLFLKDVQLPHNYLVDFELRMDSRRSQIFPVSEADVFKAEADILRVALLCVSRSAFCLGSTHPRGKLGMKMRHLRALGFHVILVNFWEIKHLDMNSAVTYLKAKIFSPEAFPNTTEFAAQDLK</sequence>
<dbReference type="InParanoid" id="F7EZ09"/>
<comment type="subcellular location">
    <subcellularLocation>
        <location evidence="1">Mitochondrion</location>
    </subcellularLocation>
</comment>
<dbReference type="GO" id="GO:0032543">
    <property type="term" value="P:mitochondrial translation"/>
    <property type="evidence" value="ECO:0007669"/>
    <property type="project" value="Ensembl"/>
</dbReference>
<keyword evidence="5" id="KW-1185">Reference proteome</keyword>
<dbReference type="GO" id="GO:0000963">
    <property type="term" value="P:mitochondrial RNA processing"/>
    <property type="evidence" value="ECO:0000318"/>
    <property type="project" value="GO_Central"/>
</dbReference>
<dbReference type="InterPro" id="IPR010622">
    <property type="entry name" value="FAST_Leu-rich"/>
</dbReference>
<proteinExistence type="predicted"/>
<protein>
    <submittedName>
        <fullName evidence="4">FAST kinase domains 2</fullName>
    </submittedName>
</protein>
<dbReference type="GO" id="GO:0006915">
    <property type="term" value="P:apoptotic process"/>
    <property type="evidence" value="ECO:0007669"/>
    <property type="project" value="Ensembl"/>
</dbReference>
<dbReference type="FunCoup" id="F7EZ09">
    <property type="interactions" value="1259"/>
</dbReference>
<dbReference type="STRING" id="13616.ENSMODP00000019964"/>
<evidence type="ECO:0000313" key="4">
    <source>
        <dbReference type="Ensembl" id="ENSMODP00000019964.3"/>
    </source>
</evidence>
<evidence type="ECO:0000313" key="5">
    <source>
        <dbReference type="Proteomes" id="UP000002280"/>
    </source>
</evidence>
<dbReference type="PANTHER" id="PTHR21228:SF1">
    <property type="entry name" value="FAST KINASE DOMAIN-CONTAINING PROTEIN 2, MITOCHONDRIAL"/>
    <property type="match status" value="1"/>
</dbReference>
<dbReference type="OrthoDB" id="9369505at2759"/>
<dbReference type="GO" id="GO:0035770">
    <property type="term" value="C:ribonucleoprotein granule"/>
    <property type="evidence" value="ECO:0000318"/>
    <property type="project" value="GO_Central"/>
</dbReference>
<organism evidence="4 5">
    <name type="scientific">Monodelphis domestica</name>
    <name type="common">Gray short-tailed opossum</name>
    <dbReference type="NCBI Taxonomy" id="13616"/>
    <lineage>
        <taxon>Eukaryota</taxon>
        <taxon>Metazoa</taxon>
        <taxon>Chordata</taxon>
        <taxon>Craniata</taxon>
        <taxon>Vertebrata</taxon>
        <taxon>Euteleostomi</taxon>
        <taxon>Mammalia</taxon>
        <taxon>Metatheria</taxon>
        <taxon>Didelphimorphia</taxon>
        <taxon>Didelphidae</taxon>
        <taxon>Monodelphis</taxon>
    </lineage>
</organism>
<dbReference type="GO" id="GO:0044528">
    <property type="term" value="P:regulation of mitochondrial mRNA stability"/>
    <property type="evidence" value="ECO:0000318"/>
    <property type="project" value="GO_Central"/>
</dbReference>
<name>F7EZ09_MONDO</name>
<keyword evidence="2" id="KW-0496">Mitochondrion</keyword>
<evidence type="ECO:0000259" key="3">
    <source>
        <dbReference type="PROSITE" id="PS51286"/>
    </source>
</evidence>
<dbReference type="Pfam" id="PF06743">
    <property type="entry name" value="FAST_1"/>
    <property type="match status" value="1"/>
</dbReference>
<dbReference type="Bgee" id="ENSMODG00000015997">
    <property type="expression patterns" value="Expressed in spermatocyte and 21 other cell types or tissues"/>
</dbReference>
<dbReference type="HOGENOM" id="CLU_025270_0_0_1"/>
<dbReference type="GO" id="GO:1902775">
    <property type="term" value="P:mitochondrial large ribosomal subunit assembly"/>
    <property type="evidence" value="ECO:0007669"/>
    <property type="project" value="Ensembl"/>
</dbReference>
<dbReference type="OMA" id="FEIRMDS"/>
<dbReference type="GeneTree" id="ENSGT01030000234607"/>
<feature type="domain" description="RAP" evidence="3">
    <location>
        <begin position="628"/>
        <end position="685"/>
    </location>
</feature>
<dbReference type="PROSITE" id="PS51286">
    <property type="entry name" value="RAP"/>
    <property type="match status" value="1"/>
</dbReference>
<dbReference type="CTD" id="22868"/>
<dbReference type="PANTHER" id="PTHR21228">
    <property type="entry name" value="FAST LEU-RICH DOMAIN-CONTAINING"/>
    <property type="match status" value="1"/>
</dbReference>
<reference evidence="4" key="2">
    <citation type="submission" date="2025-08" db="UniProtKB">
        <authorList>
            <consortium name="Ensembl"/>
        </authorList>
    </citation>
    <scope>IDENTIFICATION</scope>
</reference>
<dbReference type="Pfam" id="PF08373">
    <property type="entry name" value="RAP"/>
    <property type="match status" value="1"/>
</dbReference>
<evidence type="ECO:0000256" key="1">
    <source>
        <dbReference type="ARBA" id="ARBA00004173"/>
    </source>
</evidence>
<dbReference type="GO" id="GO:0005759">
    <property type="term" value="C:mitochondrial matrix"/>
    <property type="evidence" value="ECO:0000318"/>
    <property type="project" value="GO_Central"/>
</dbReference>
<dbReference type="GO" id="GO:0019843">
    <property type="term" value="F:rRNA binding"/>
    <property type="evidence" value="ECO:0007669"/>
    <property type="project" value="Ensembl"/>
</dbReference>
<dbReference type="AlphaFoldDB" id="F7EZ09"/>
<dbReference type="Ensembl" id="ENSMODT00000020321.4">
    <property type="protein sequence ID" value="ENSMODP00000019964.3"/>
    <property type="gene ID" value="ENSMODG00000015997.4"/>
</dbReference>
<dbReference type="eggNOG" id="ENOG502QVSD">
    <property type="taxonomic scope" value="Eukaryota"/>
</dbReference>
<reference evidence="4 5" key="1">
    <citation type="journal article" date="2007" name="Nature">
        <title>Genome of the marsupial Monodelphis domestica reveals innovation in non-coding sequences.</title>
        <authorList>
            <person name="Mikkelsen T.S."/>
            <person name="Wakefield M.J."/>
            <person name="Aken B."/>
            <person name="Amemiya C.T."/>
            <person name="Chang J.L."/>
            <person name="Duke S."/>
            <person name="Garber M."/>
            <person name="Gentles A.J."/>
            <person name="Goodstadt L."/>
            <person name="Heger A."/>
            <person name="Jurka J."/>
            <person name="Kamal M."/>
            <person name="Mauceli E."/>
            <person name="Searle S.M."/>
            <person name="Sharpe T."/>
            <person name="Baker M.L."/>
            <person name="Batzer M.A."/>
            <person name="Benos P.V."/>
            <person name="Belov K."/>
            <person name="Clamp M."/>
            <person name="Cook A."/>
            <person name="Cuff J."/>
            <person name="Das R."/>
            <person name="Davidow L."/>
            <person name="Deakin J.E."/>
            <person name="Fazzari M.J."/>
            <person name="Glass J.L."/>
            <person name="Grabherr M."/>
            <person name="Greally J.M."/>
            <person name="Gu W."/>
            <person name="Hore T.A."/>
            <person name="Huttley G.A."/>
            <person name="Kleber M."/>
            <person name="Jirtle R.L."/>
            <person name="Koina E."/>
            <person name="Lee J.T."/>
            <person name="Mahony S."/>
            <person name="Marra M.A."/>
            <person name="Miller R.D."/>
            <person name="Nicholls R.D."/>
            <person name="Oda M."/>
            <person name="Papenfuss A.T."/>
            <person name="Parra Z.E."/>
            <person name="Pollock D.D."/>
            <person name="Ray D.A."/>
            <person name="Schein J.E."/>
            <person name="Speed T.P."/>
            <person name="Thompson K."/>
            <person name="VandeBerg J.L."/>
            <person name="Wade C.M."/>
            <person name="Walker J.A."/>
            <person name="Waters P.D."/>
            <person name="Webber C."/>
            <person name="Weidman J.R."/>
            <person name="Xie X."/>
            <person name="Zody M.C."/>
            <person name="Baldwin J."/>
            <person name="Abdouelleil A."/>
            <person name="Abdulkadir J."/>
            <person name="Abebe A."/>
            <person name="Abera B."/>
            <person name="Abreu J."/>
            <person name="Acer S.C."/>
            <person name="Aftuck L."/>
            <person name="Alexander A."/>
            <person name="An P."/>
            <person name="Anderson E."/>
            <person name="Anderson S."/>
            <person name="Arachi H."/>
            <person name="Azer M."/>
            <person name="Bachantsang P."/>
            <person name="Barry A."/>
            <person name="Bayul T."/>
            <person name="Berlin A."/>
            <person name="Bessette D."/>
            <person name="Bloom T."/>
            <person name="Bloom T."/>
            <person name="Boguslavskiy L."/>
            <person name="Bonnet C."/>
            <person name="Boukhgalter B."/>
            <person name="Bourzgui I."/>
            <person name="Brown A."/>
            <person name="Cahill P."/>
            <person name="Channer S."/>
            <person name="Cheshatsang Y."/>
            <person name="Chuda L."/>
            <person name="Citroen M."/>
            <person name="Collymore A."/>
            <person name="Cooke P."/>
            <person name="Costello M."/>
            <person name="D'Aco K."/>
            <person name="Daza R."/>
            <person name="De Haan G."/>
            <person name="DeGray S."/>
            <person name="DeMaso C."/>
            <person name="Dhargay N."/>
            <person name="Dooley K."/>
            <person name="Dooley E."/>
            <person name="Doricent M."/>
            <person name="Dorje P."/>
            <person name="Dorjee K."/>
            <person name="Dupes A."/>
            <person name="Elong R."/>
            <person name="Falk J."/>
            <person name="Farina A."/>
            <person name="Faro S."/>
            <person name="Ferguson D."/>
            <person name="Fisher S."/>
            <person name="Foley C.D."/>
            <person name="Franke A."/>
            <person name="Friedrich D."/>
            <person name="Gadbois L."/>
            <person name="Gearin G."/>
            <person name="Gearin C.R."/>
            <person name="Giannoukos G."/>
            <person name="Goode T."/>
            <person name="Graham J."/>
            <person name="Grandbois E."/>
            <person name="Grewal S."/>
            <person name="Gyaltsen K."/>
            <person name="Hafez N."/>
            <person name="Hagos B."/>
            <person name="Hall J."/>
            <person name="Henson C."/>
            <person name="Hollinger A."/>
            <person name="Honan T."/>
            <person name="Huard M.D."/>
            <person name="Hughes L."/>
            <person name="Hurhula B."/>
            <person name="Husby M.E."/>
            <person name="Kamat A."/>
            <person name="Kanga B."/>
            <person name="Kashin S."/>
            <person name="Khazanovich D."/>
            <person name="Kisner P."/>
            <person name="Lance K."/>
            <person name="Lara M."/>
            <person name="Lee W."/>
            <person name="Lennon N."/>
            <person name="Letendre F."/>
            <person name="LeVine R."/>
            <person name="Lipovsky A."/>
            <person name="Liu X."/>
            <person name="Liu J."/>
            <person name="Liu S."/>
            <person name="Lokyitsang T."/>
            <person name="Lokyitsang Y."/>
            <person name="Lubonja R."/>
            <person name="Lui A."/>
            <person name="MacDonald P."/>
            <person name="Magnisalis V."/>
            <person name="Maru K."/>
            <person name="Matthews C."/>
            <person name="McCusker W."/>
            <person name="McDonough S."/>
            <person name="Mehta T."/>
            <person name="Meldrim J."/>
            <person name="Meneus L."/>
            <person name="Mihai O."/>
            <person name="Mihalev A."/>
            <person name="Mihova T."/>
            <person name="Mittelman R."/>
            <person name="Mlenga V."/>
            <person name="Montmayeur A."/>
            <person name="Mulrain L."/>
            <person name="Navidi A."/>
            <person name="Naylor J."/>
            <person name="Negash T."/>
            <person name="Nguyen T."/>
            <person name="Nguyen N."/>
            <person name="Nicol R."/>
            <person name="Norbu C."/>
            <person name="Norbu N."/>
            <person name="Novod N."/>
            <person name="O'Neill B."/>
            <person name="Osman S."/>
            <person name="Markiewicz E."/>
            <person name="Oyono O.L."/>
            <person name="Patti C."/>
            <person name="Phunkhang P."/>
            <person name="Pierre F."/>
            <person name="Priest M."/>
            <person name="Raghuraman S."/>
            <person name="Rege F."/>
            <person name="Reyes R."/>
            <person name="Rise C."/>
            <person name="Rogov P."/>
            <person name="Ross K."/>
            <person name="Ryan E."/>
            <person name="Settipalli S."/>
            <person name="Shea T."/>
            <person name="Sherpa N."/>
            <person name="Shi L."/>
            <person name="Shih D."/>
            <person name="Sparrow T."/>
            <person name="Spaulding J."/>
            <person name="Stalker J."/>
            <person name="Stange-Thomann N."/>
            <person name="Stavropoulos S."/>
            <person name="Stone C."/>
            <person name="Strader C."/>
            <person name="Tesfaye S."/>
            <person name="Thomson T."/>
            <person name="Thoulutsang Y."/>
            <person name="Thoulutsang D."/>
            <person name="Topham K."/>
            <person name="Topping I."/>
            <person name="Tsamla T."/>
            <person name="Vassiliev H."/>
            <person name="Vo A."/>
            <person name="Wangchuk T."/>
            <person name="Wangdi T."/>
            <person name="Weiand M."/>
            <person name="Wilkinson J."/>
            <person name="Wilson A."/>
            <person name="Yadav S."/>
            <person name="Young G."/>
            <person name="Yu Q."/>
            <person name="Zembek L."/>
            <person name="Zhong D."/>
            <person name="Zimmer A."/>
            <person name="Zwirko Z."/>
            <person name="Jaffe D.B."/>
            <person name="Alvarez P."/>
            <person name="Brockman W."/>
            <person name="Butler J."/>
            <person name="Chin C."/>
            <person name="Gnerre S."/>
            <person name="MacCallum I."/>
            <person name="Graves J.A."/>
            <person name="Ponting C.P."/>
            <person name="Breen M."/>
            <person name="Samollow P.B."/>
            <person name="Lander E.S."/>
            <person name="Lindblad-Toh K."/>
        </authorList>
    </citation>
    <scope>NUCLEOTIDE SEQUENCE [LARGE SCALE GENOMIC DNA]</scope>
</reference>
<dbReference type="GO" id="GO:0003723">
    <property type="term" value="F:RNA binding"/>
    <property type="evidence" value="ECO:0000318"/>
    <property type="project" value="GO_Central"/>
</dbReference>
<accession>F7EZ09</accession>
<gene>
    <name evidence="4" type="primary">FASTKD2</name>
</gene>
<dbReference type="SMART" id="SM00952">
    <property type="entry name" value="RAP"/>
    <property type="match status" value="1"/>
</dbReference>
<dbReference type="GeneID" id="100016726"/>
<dbReference type="KEGG" id="mdo:100016726"/>
<dbReference type="GO" id="GO:0042645">
    <property type="term" value="C:mitochondrial nucleoid"/>
    <property type="evidence" value="ECO:0007669"/>
    <property type="project" value="Ensembl"/>
</dbReference>
<dbReference type="GO" id="GO:0070131">
    <property type="term" value="P:positive regulation of mitochondrial translation"/>
    <property type="evidence" value="ECO:0007669"/>
    <property type="project" value="Ensembl"/>
</dbReference>
<reference evidence="4" key="3">
    <citation type="submission" date="2025-09" db="UniProtKB">
        <authorList>
            <consortium name="Ensembl"/>
        </authorList>
    </citation>
    <scope>IDENTIFICATION</scope>
</reference>
<dbReference type="InterPro" id="IPR013584">
    <property type="entry name" value="RAP"/>
</dbReference>
<dbReference type="InterPro" id="IPR050870">
    <property type="entry name" value="FAST_kinase"/>
</dbReference>
<evidence type="ECO:0000256" key="2">
    <source>
        <dbReference type="ARBA" id="ARBA00023128"/>
    </source>
</evidence>